<dbReference type="Proteomes" id="UP001500755">
    <property type="component" value="Unassembled WGS sequence"/>
</dbReference>
<accession>A0ABN2T3D2</accession>
<evidence type="ECO:0000313" key="1">
    <source>
        <dbReference type="EMBL" id="GAA1997852.1"/>
    </source>
</evidence>
<name>A0ABN2T3D2_9MICO</name>
<gene>
    <name evidence="1" type="ORF">GCM10009755_01240</name>
</gene>
<keyword evidence="2" id="KW-1185">Reference proteome</keyword>
<dbReference type="InterPro" id="IPR007922">
    <property type="entry name" value="DciA-like"/>
</dbReference>
<dbReference type="Pfam" id="PF05258">
    <property type="entry name" value="DciA"/>
    <property type="match status" value="1"/>
</dbReference>
<comment type="caution">
    <text evidence="1">The sequence shown here is derived from an EMBL/GenBank/DDBJ whole genome shotgun (WGS) entry which is preliminary data.</text>
</comment>
<dbReference type="EMBL" id="BAAANO010000002">
    <property type="protein sequence ID" value="GAA1997852.1"/>
    <property type="molecule type" value="Genomic_DNA"/>
</dbReference>
<dbReference type="RefSeq" id="WP_344305962.1">
    <property type="nucleotide sequence ID" value="NZ_BAAANO010000002.1"/>
</dbReference>
<sequence length="179" mass="19613">MTHPPAEPGNAEVPLAELEALDRVRRMAETEFRPVYRGPDRNIALGAGTAVEPVYSGSRDDPRDPQLLGASMDLVKKSHGWGTSLDVGSVIGRWSELVGEDVAAHCTCEKFEPPVLVVRASSTTWATQLRIMQVALLDRLERELGSRVVETLEILGPIQKSWKKGRRSVGGRGPRDTYG</sequence>
<dbReference type="PANTHER" id="PTHR36456:SF1">
    <property type="entry name" value="UPF0232 PROTEIN SCO3875"/>
    <property type="match status" value="1"/>
</dbReference>
<organism evidence="1 2">
    <name type="scientific">Brevibacterium samyangense</name>
    <dbReference type="NCBI Taxonomy" id="366888"/>
    <lineage>
        <taxon>Bacteria</taxon>
        <taxon>Bacillati</taxon>
        <taxon>Actinomycetota</taxon>
        <taxon>Actinomycetes</taxon>
        <taxon>Micrococcales</taxon>
        <taxon>Brevibacteriaceae</taxon>
        <taxon>Brevibacterium</taxon>
    </lineage>
</organism>
<protein>
    <submittedName>
        <fullName evidence="1">DNA replication protein DciA</fullName>
    </submittedName>
</protein>
<proteinExistence type="predicted"/>
<reference evidence="1 2" key="1">
    <citation type="journal article" date="2019" name="Int. J. Syst. Evol. Microbiol.">
        <title>The Global Catalogue of Microorganisms (GCM) 10K type strain sequencing project: providing services to taxonomists for standard genome sequencing and annotation.</title>
        <authorList>
            <consortium name="The Broad Institute Genomics Platform"/>
            <consortium name="The Broad Institute Genome Sequencing Center for Infectious Disease"/>
            <person name="Wu L."/>
            <person name="Ma J."/>
        </authorList>
    </citation>
    <scope>NUCLEOTIDE SEQUENCE [LARGE SCALE GENOMIC DNA]</scope>
    <source>
        <strain evidence="1 2">JCM 14546</strain>
    </source>
</reference>
<evidence type="ECO:0000313" key="2">
    <source>
        <dbReference type="Proteomes" id="UP001500755"/>
    </source>
</evidence>
<dbReference type="PANTHER" id="PTHR36456">
    <property type="entry name" value="UPF0232 PROTEIN SCO3875"/>
    <property type="match status" value="1"/>
</dbReference>